<dbReference type="Pfam" id="PF01022">
    <property type="entry name" value="HTH_5"/>
    <property type="match status" value="1"/>
</dbReference>
<dbReference type="InterPro" id="IPR011991">
    <property type="entry name" value="ArsR-like_HTH"/>
</dbReference>
<evidence type="ECO:0000256" key="3">
    <source>
        <dbReference type="ARBA" id="ARBA00023163"/>
    </source>
</evidence>
<evidence type="ECO:0000256" key="1">
    <source>
        <dbReference type="ARBA" id="ARBA00023015"/>
    </source>
</evidence>
<organism evidence="5 6">
    <name type="scientific">Pseudohaliea rubra DSM 19751</name>
    <dbReference type="NCBI Taxonomy" id="1265313"/>
    <lineage>
        <taxon>Bacteria</taxon>
        <taxon>Pseudomonadati</taxon>
        <taxon>Pseudomonadota</taxon>
        <taxon>Gammaproteobacteria</taxon>
        <taxon>Cellvibrionales</taxon>
        <taxon>Halieaceae</taxon>
        <taxon>Pseudohaliea</taxon>
    </lineage>
</organism>
<dbReference type="PANTHER" id="PTHR33154:SF28">
    <property type="entry name" value="HTH-TYPE TRANSCRIPTIONAL REGULATOR YGAV-RELATED"/>
    <property type="match status" value="1"/>
</dbReference>
<reference evidence="5 6" key="1">
    <citation type="journal article" date="2014" name="Genome Announc.">
        <title>Genome Sequence of Gammaproteobacterial Pseudohaliea rubra Type Strain DSM 19751, Isolated from Coastal Seawater of the Mediterranean Sea.</title>
        <authorList>
            <person name="Spring S."/>
            <person name="Fiebig A."/>
            <person name="Riedel T."/>
            <person name="Goker M."/>
            <person name="Klenk H.P."/>
        </authorList>
    </citation>
    <scope>NUCLEOTIDE SEQUENCE [LARGE SCALE GENOMIC DNA]</scope>
    <source>
        <strain evidence="5 6">DSM 19751</strain>
    </source>
</reference>
<dbReference type="SUPFAM" id="SSF46785">
    <property type="entry name" value="Winged helix' DNA-binding domain"/>
    <property type="match status" value="1"/>
</dbReference>
<evidence type="ECO:0000259" key="4">
    <source>
        <dbReference type="PROSITE" id="PS50987"/>
    </source>
</evidence>
<dbReference type="SMART" id="SM00418">
    <property type="entry name" value="HTH_ARSR"/>
    <property type="match status" value="1"/>
</dbReference>
<dbReference type="AlphaFoldDB" id="A0A095VTR2"/>
<dbReference type="eggNOG" id="COG0640">
    <property type="taxonomic scope" value="Bacteria"/>
</dbReference>
<dbReference type="InterPro" id="IPR051081">
    <property type="entry name" value="HTH_MetalResp_TranReg"/>
</dbReference>
<dbReference type="GO" id="GO:0003700">
    <property type="term" value="F:DNA-binding transcription factor activity"/>
    <property type="evidence" value="ECO:0007669"/>
    <property type="project" value="InterPro"/>
</dbReference>
<feature type="domain" description="HTH arsR-type" evidence="4">
    <location>
        <begin position="3"/>
        <end position="99"/>
    </location>
</feature>
<dbReference type="RefSeq" id="WP_035517144.1">
    <property type="nucleotide sequence ID" value="NZ_KN234775.1"/>
</dbReference>
<gene>
    <name evidence="5" type="ORF">HRUBRA_00529</name>
</gene>
<name>A0A095VTR2_9GAMM</name>
<evidence type="ECO:0000313" key="5">
    <source>
        <dbReference type="EMBL" id="KGE04852.1"/>
    </source>
</evidence>
<keyword evidence="2" id="KW-0238">DNA-binding</keyword>
<comment type="caution">
    <text evidence="5">The sequence shown here is derived from an EMBL/GenBank/DDBJ whole genome shotgun (WGS) entry which is preliminary data.</text>
</comment>
<keyword evidence="3" id="KW-0804">Transcription</keyword>
<dbReference type="InterPro" id="IPR036390">
    <property type="entry name" value="WH_DNA-bd_sf"/>
</dbReference>
<dbReference type="OrthoDB" id="9796124at2"/>
<dbReference type="NCBIfam" id="NF033788">
    <property type="entry name" value="HTH_metalloreg"/>
    <property type="match status" value="1"/>
</dbReference>
<dbReference type="CDD" id="cd00090">
    <property type="entry name" value="HTH_ARSR"/>
    <property type="match status" value="1"/>
</dbReference>
<dbReference type="Proteomes" id="UP000029640">
    <property type="component" value="Unassembled WGS sequence"/>
</dbReference>
<dbReference type="GO" id="GO:0003677">
    <property type="term" value="F:DNA binding"/>
    <property type="evidence" value="ECO:0007669"/>
    <property type="project" value="UniProtKB-KW"/>
</dbReference>
<evidence type="ECO:0000313" key="6">
    <source>
        <dbReference type="Proteomes" id="UP000029640"/>
    </source>
</evidence>
<keyword evidence="6" id="KW-1185">Reference proteome</keyword>
<accession>A0A095VTR2</accession>
<dbReference type="HOGENOM" id="CLU_097806_6_4_6"/>
<dbReference type="Gene3D" id="1.10.10.10">
    <property type="entry name" value="Winged helix-like DNA-binding domain superfamily/Winged helix DNA-binding domain"/>
    <property type="match status" value="1"/>
</dbReference>
<dbReference type="EMBL" id="AUVB01000015">
    <property type="protein sequence ID" value="KGE04852.1"/>
    <property type="molecule type" value="Genomic_DNA"/>
</dbReference>
<dbReference type="InterPro" id="IPR036388">
    <property type="entry name" value="WH-like_DNA-bd_sf"/>
</dbReference>
<dbReference type="PROSITE" id="PS50987">
    <property type="entry name" value="HTH_ARSR_2"/>
    <property type="match status" value="1"/>
</dbReference>
<dbReference type="STRING" id="1265313.HRUBRA_00529"/>
<dbReference type="PANTHER" id="PTHR33154">
    <property type="entry name" value="TRANSCRIPTIONAL REGULATOR, ARSR FAMILY"/>
    <property type="match status" value="1"/>
</dbReference>
<keyword evidence="1" id="KW-0805">Transcription regulation</keyword>
<dbReference type="InterPro" id="IPR001845">
    <property type="entry name" value="HTH_ArsR_DNA-bd_dom"/>
</dbReference>
<protein>
    <submittedName>
        <fullName evidence="5">Transcriptional regulator, ArsR family</fullName>
    </submittedName>
</protein>
<dbReference type="PRINTS" id="PR00778">
    <property type="entry name" value="HTHARSR"/>
</dbReference>
<evidence type="ECO:0000256" key="2">
    <source>
        <dbReference type="ARBA" id="ARBA00023125"/>
    </source>
</evidence>
<sequence length="100" mass="11292">MDLDKMRASALEVTELLKLLGHRDRLLVLCELKTGEASVGDLAQRLGIKQSPLSQHLARMRHYGIVTARREAQSVYYRISDGKVAEVVSLLYKLYCSDDD</sequence>
<proteinExistence type="predicted"/>